<evidence type="ECO:0000256" key="2">
    <source>
        <dbReference type="SAM" id="Phobius"/>
    </source>
</evidence>
<evidence type="ECO:0000313" key="4">
    <source>
        <dbReference type="Proteomes" id="UP000275401"/>
    </source>
</evidence>
<feature type="transmembrane region" description="Helical" evidence="2">
    <location>
        <begin position="41"/>
        <end position="62"/>
    </location>
</feature>
<dbReference type="AlphaFoldDB" id="A0A3M8VAB2"/>
<sequence length="364" mass="36936">MSQADTDHVETPARSVEPDADQPKKGRGLWARLRGAVPARIAAMLIGALLLQLGFVLSYVGAFHHPQPHRIPIAVAAPERMAPDAVKKLNAIPGHPLKATATDEATARERLRTGEISGVLIVKPGSRTDTLLTAGAGGASTASALETVIEKAEKAQNRSASVVDAFPAQAGDARGLSSFYLVVGWTVGGYLLAALLGVSLGARPATARGAGRRLLAAVPYAVLSGLGGAAIVGPLLGALNGHFLALSAIGALVVFGAAAMTIAFQVLFGVLGIGVTILLFVVLGNPSAGGAYGPELLPPFWRALSPALPNGAATHAVRHLMYFSGHGIAANVAVLTAYALGGALVGILGVTLIRRRRAAAAAAG</sequence>
<feature type="compositionally biased region" description="Basic and acidic residues" evidence="1">
    <location>
        <begin position="1"/>
        <end position="11"/>
    </location>
</feature>
<dbReference type="EMBL" id="RIBZ01000487">
    <property type="protein sequence ID" value="RNG12993.1"/>
    <property type="molecule type" value="Genomic_DNA"/>
</dbReference>
<keyword evidence="2" id="KW-0472">Membrane</keyword>
<comment type="caution">
    <text evidence="3">The sequence shown here is derived from an EMBL/GenBank/DDBJ whole genome shotgun (WGS) entry which is preliminary data.</text>
</comment>
<dbReference type="Proteomes" id="UP000275401">
    <property type="component" value="Unassembled WGS sequence"/>
</dbReference>
<evidence type="ECO:0000256" key="1">
    <source>
        <dbReference type="SAM" id="MobiDB-lite"/>
    </source>
</evidence>
<feature type="transmembrane region" description="Helical" evidence="2">
    <location>
        <begin position="179"/>
        <end position="202"/>
    </location>
</feature>
<keyword evidence="2" id="KW-0812">Transmembrane</keyword>
<proteinExistence type="predicted"/>
<name>A0A3M8VAB2_9ACTN</name>
<dbReference type="RefSeq" id="WP_123105359.1">
    <property type="nucleotide sequence ID" value="NZ_RIBZ01000487.1"/>
</dbReference>
<reference evidence="3 4" key="1">
    <citation type="submission" date="2018-11" db="EMBL/GenBank/DDBJ databases">
        <title>The Potential of Streptomyces as Biocontrol Agents against the Tomato grey mould, Botrytis cinerea (Gray mold) Frontiers in Microbiology.</title>
        <authorList>
            <person name="Li D."/>
        </authorList>
    </citation>
    <scope>NUCLEOTIDE SEQUENCE [LARGE SCALE GENOMIC DNA]</scope>
    <source>
        <strain evidence="3 4">NEAU-LD23</strain>
    </source>
</reference>
<feature type="transmembrane region" description="Helical" evidence="2">
    <location>
        <begin position="214"/>
        <end position="236"/>
    </location>
</feature>
<keyword evidence="4" id="KW-1185">Reference proteome</keyword>
<feature type="transmembrane region" description="Helical" evidence="2">
    <location>
        <begin position="242"/>
        <end position="259"/>
    </location>
</feature>
<organism evidence="3 4">
    <name type="scientific">Streptomyces botrytidirepellens</name>
    <dbReference type="NCBI Taxonomy" id="2486417"/>
    <lineage>
        <taxon>Bacteria</taxon>
        <taxon>Bacillati</taxon>
        <taxon>Actinomycetota</taxon>
        <taxon>Actinomycetes</taxon>
        <taxon>Kitasatosporales</taxon>
        <taxon>Streptomycetaceae</taxon>
        <taxon>Streptomyces</taxon>
    </lineage>
</organism>
<keyword evidence="2" id="KW-1133">Transmembrane helix</keyword>
<feature type="transmembrane region" description="Helical" evidence="2">
    <location>
        <begin position="266"/>
        <end position="284"/>
    </location>
</feature>
<feature type="transmembrane region" description="Helical" evidence="2">
    <location>
        <begin position="328"/>
        <end position="353"/>
    </location>
</feature>
<evidence type="ECO:0000313" key="3">
    <source>
        <dbReference type="EMBL" id="RNG12993.1"/>
    </source>
</evidence>
<protein>
    <submittedName>
        <fullName evidence="3">DUF3533 domain-containing protein</fullName>
    </submittedName>
</protein>
<feature type="region of interest" description="Disordered" evidence="1">
    <location>
        <begin position="1"/>
        <end position="26"/>
    </location>
</feature>
<gene>
    <name evidence="3" type="ORF">EEJ42_31850</name>
</gene>
<accession>A0A3M8VAB2</accession>